<dbReference type="RefSeq" id="WP_018081517.1">
    <property type="nucleotide sequence ID" value="NZ_AQWM01000005.1"/>
</dbReference>
<keyword evidence="4" id="KW-0812">Transmembrane</keyword>
<comment type="caution">
    <text evidence="7">The sequence shown here is derived from an EMBL/GenBank/DDBJ whole genome shotgun (WGS) entry which is preliminary data.</text>
</comment>
<gene>
    <name evidence="7" type="ORF">ABENE_02580</name>
</gene>
<keyword evidence="4" id="KW-1133">Transmembrane helix</keyword>
<accession>V4Q020</accession>
<dbReference type="OrthoDB" id="9811754at2"/>
<dbReference type="Proteomes" id="UP000017837">
    <property type="component" value="Unassembled WGS sequence"/>
</dbReference>
<dbReference type="eggNOG" id="COG1566">
    <property type="taxonomic scope" value="Bacteria"/>
</dbReference>
<feature type="transmembrane region" description="Helical" evidence="4">
    <location>
        <begin position="31"/>
        <end position="51"/>
    </location>
</feature>
<sequence length="370" mass="38410">MSDQNNSDTAPVPGASAASAPVTSSKRGPMFAIFGGVIVVAGLAFGAYSLIEGGKTVETDNAYVEATSAAVTAQTAATVKTSNIHETQVVKAGDILVVLDDTDAKLALAAAQAQLDQARRQVGTYYENDATLKAQADASASQVNSAQAAYDNALKAYNDRKTLVGIGAVSGEDLQNAKTTLDQAQAALATARAQAAAAVGQRASNTALISGVGVGENPQVVSARVRVEQAQLDLDRTVIRAPISGVISRNTVEVGQRVQVSQTLMSIVPITDAYVNANFKEVQLEKVRIGQPVLLTADTYGGSVKFHGKVAGLSGGTGSSMAIIPAQNATGNWIKVVQRLPVRISLDPTELKQHPLRVGMSMKAKISVRD</sequence>
<feature type="domain" description="p-hydroxybenzoic acid efflux pump subunit AaeA-like beta-barrel" evidence="6">
    <location>
        <begin position="274"/>
        <end position="360"/>
    </location>
</feature>
<dbReference type="Pfam" id="PF25885">
    <property type="entry name" value="HH_EMRA"/>
    <property type="match status" value="1"/>
</dbReference>
<keyword evidence="4" id="KW-0472">Membrane</keyword>
<organism evidence="7 8">
    <name type="scientific">Asticcacaulis benevestitus DSM 16100 = ATCC BAA-896</name>
    <dbReference type="NCBI Taxonomy" id="1121022"/>
    <lineage>
        <taxon>Bacteria</taxon>
        <taxon>Pseudomonadati</taxon>
        <taxon>Pseudomonadota</taxon>
        <taxon>Alphaproteobacteria</taxon>
        <taxon>Caulobacterales</taxon>
        <taxon>Caulobacteraceae</taxon>
        <taxon>Asticcacaulis</taxon>
    </lineage>
</organism>
<comment type="subcellular location">
    <subcellularLocation>
        <location evidence="1">Cell envelope</location>
    </subcellularLocation>
</comment>
<dbReference type="SUPFAM" id="SSF111369">
    <property type="entry name" value="HlyD-like secretion proteins"/>
    <property type="match status" value="2"/>
</dbReference>
<dbReference type="PATRIC" id="fig|1121022.4.peg.510"/>
<dbReference type="Gene3D" id="1.10.287.470">
    <property type="entry name" value="Helix hairpin bin"/>
    <property type="match status" value="2"/>
</dbReference>
<keyword evidence="2" id="KW-0175">Coiled coil</keyword>
<evidence type="ECO:0000313" key="7">
    <source>
        <dbReference type="EMBL" id="ESQ93991.1"/>
    </source>
</evidence>
<evidence type="ECO:0000259" key="5">
    <source>
        <dbReference type="Pfam" id="PF25885"/>
    </source>
</evidence>
<evidence type="ECO:0000256" key="2">
    <source>
        <dbReference type="SAM" id="Coils"/>
    </source>
</evidence>
<dbReference type="PANTHER" id="PTHR30386:SF19">
    <property type="entry name" value="MULTIDRUG EXPORT PROTEIN EMRA-RELATED"/>
    <property type="match status" value="1"/>
</dbReference>
<evidence type="ECO:0000256" key="3">
    <source>
        <dbReference type="SAM" id="MobiDB-lite"/>
    </source>
</evidence>
<feature type="coiled-coil region" evidence="2">
    <location>
        <begin position="101"/>
        <end position="128"/>
    </location>
</feature>
<dbReference type="InterPro" id="IPR050739">
    <property type="entry name" value="MFP"/>
</dbReference>
<proteinExistence type="predicted"/>
<reference evidence="7 8" key="1">
    <citation type="journal article" date="2014" name="Nature">
        <title>Sequential evolution of bacterial morphology by co-option of a developmental regulator.</title>
        <authorList>
            <person name="Jiang C."/>
            <person name="Brown P.J."/>
            <person name="Ducret A."/>
            <person name="Brun Y.V."/>
        </authorList>
    </citation>
    <scope>NUCLEOTIDE SEQUENCE [LARGE SCALE GENOMIC DNA]</scope>
    <source>
        <strain evidence="7 8">DSM 16100</strain>
    </source>
</reference>
<keyword evidence="8" id="KW-1185">Reference proteome</keyword>
<feature type="domain" description="Multidrug export protein EmrA/FarA alpha-helical hairpin" evidence="5">
    <location>
        <begin position="102"/>
        <end position="237"/>
    </location>
</feature>
<feature type="compositionally biased region" description="Low complexity" evidence="3">
    <location>
        <begin position="9"/>
        <end position="23"/>
    </location>
</feature>
<evidence type="ECO:0008006" key="9">
    <source>
        <dbReference type="Google" id="ProtNLM"/>
    </source>
</evidence>
<evidence type="ECO:0000259" key="6">
    <source>
        <dbReference type="Pfam" id="PF25963"/>
    </source>
</evidence>
<name>V4Q020_9CAUL</name>
<feature type="coiled-coil region" evidence="2">
    <location>
        <begin position="174"/>
        <end position="201"/>
    </location>
</feature>
<dbReference type="InterPro" id="IPR058633">
    <property type="entry name" value="EmrA/FarA_HH"/>
</dbReference>
<dbReference type="STRING" id="1121022.GCA_000376105_01850"/>
<dbReference type="GO" id="GO:0030313">
    <property type="term" value="C:cell envelope"/>
    <property type="evidence" value="ECO:0007669"/>
    <property type="project" value="UniProtKB-SubCell"/>
</dbReference>
<evidence type="ECO:0000256" key="1">
    <source>
        <dbReference type="ARBA" id="ARBA00004196"/>
    </source>
</evidence>
<dbReference type="PANTHER" id="PTHR30386">
    <property type="entry name" value="MEMBRANE FUSION SUBUNIT OF EMRAB-TOLC MULTIDRUG EFFLUX PUMP"/>
    <property type="match status" value="1"/>
</dbReference>
<dbReference type="Gene3D" id="2.40.50.100">
    <property type="match status" value="1"/>
</dbReference>
<dbReference type="Pfam" id="PF25963">
    <property type="entry name" value="Beta-barrel_AAEA"/>
    <property type="match status" value="1"/>
</dbReference>
<evidence type="ECO:0000256" key="4">
    <source>
        <dbReference type="SAM" id="Phobius"/>
    </source>
</evidence>
<feature type="region of interest" description="Disordered" evidence="3">
    <location>
        <begin position="1"/>
        <end position="23"/>
    </location>
</feature>
<dbReference type="EMBL" id="AWGB01000005">
    <property type="protein sequence ID" value="ESQ93991.1"/>
    <property type="molecule type" value="Genomic_DNA"/>
</dbReference>
<protein>
    <recommendedName>
        <fullName evidence="9">Membrane fusion protein biotin-lipoyl like domain-containing protein</fullName>
    </recommendedName>
</protein>
<dbReference type="AlphaFoldDB" id="V4Q020"/>
<dbReference type="Gene3D" id="2.40.30.170">
    <property type="match status" value="1"/>
</dbReference>
<evidence type="ECO:0000313" key="8">
    <source>
        <dbReference type="Proteomes" id="UP000017837"/>
    </source>
</evidence>
<dbReference type="InterPro" id="IPR058634">
    <property type="entry name" value="AaeA-lik-b-barrel"/>
</dbReference>
<dbReference type="GO" id="GO:0055085">
    <property type="term" value="P:transmembrane transport"/>
    <property type="evidence" value="ECO:0007669"/>
    <property type="project" value="InterPro"/>
</dbReference>